<reference evidence="2 3" key="1">
    <citation type="submission" date="2019-07" db="EMBL/GenBank/DDBJ databases">
        <title>Sphingomonas alkalisoli sp. nov., isolated from rhizosphere soil of Suaedae salsa.</title>
        <authorList>
            <person name="Zhang H."/>
            <person name="Xu L."/>
            <person name="Zhang J.-X."/>
            <person name="Sun J.-Q."/>
        </authorList>
    </citation>
    <scope>NUCLEOTIDE SEQUENCE [LARGE SCALE GENOMIC DNA]</scope>
    <source>
        <strain evidence="2 3">XS-10</strain>
    </source>
</reference>
<keyword evidence="1" id="KW-0812">Transmembrane</keyword>
<dbReference type="RefSeq" id="WP_145849014.1">
    <property type="nucleotide sequence ID" value="NZ_CP042239.1"/>
</dbReference>
<feature type="transmembrane region" description="Helical" evidence="1">
    <location>
        <begin position="328"/>
        <end position="349"/>
    </location>
</feature>
<proteinExistence type="predicted"/>
<dbReference type="AlphaFoldDB" id="A0A518RJD7"/>
<accession>A0A518RJD7</accession>
<name>A0A518RJD7_9SPHN</name>
<dbReference type="KEGG" id="ssua:FPZ54_17025"/>
<dbReference type="Pfam" id="PF03929">
    <property type="entry name" value="PepSY_TM"/>
    <property type="match status" value="1"/>
</dbReference>
<evidence type="ECO:0000313" key="2">
    <source>
        <dbReference type="EMBL" id="QDX27539.1"/>
    </source>
</evidence>
<organism evidence="2 3">
    <name type="scientific">Sphingomonas suaedae</name>
    <dbReference type="NCBI Taxonomy" id="2599297"/>
    <lineage>
        <taxon>Bacteria</taxon>
        <taxon>Pseudomonadati</taxon>
        <taxon>Pseudomonadota</taxon>
        <taxon>Alphaproteobacteria</taxon>
        <taxon>Sphingomonadales</taxon>
        <taxon>Sphingomonadaceae</taxon>
        <taxon>Sphingomonas</taxon>
    </lineage>
</organism>
<keyword evidence="1" id="KW-0472">Membrane</keyword>
<dbReference type="EMBL" id="CP042239">
    <property type="protein sequence ID" value="QDX27539.1"/>
    <property type="molecule type" value="Genomic_DNA"/>
</dbReference>
<dbReference type="Proteomes" id="UP000318055">
    <property type="component" value="Chromosome"/>
</dbReference>
<dbReference type="InterPro" id="IPR005625">
    <property type="entry name" value="PepSY-ass_TM"/>
</dbReference>
<keyword evidence="1" id="KW-1133">Transmembrane helix</keyword>
<keyword evidence="3" id="KW-1185">Reference proteome</keyword>
<evidence type="ECO:0000313" key="3">
    <source>
        <dbReference type="Proteomes" id="UP000318055"/>
    </source>
</evidence>
<sequence length="358" mass="38058">MTATVPAPTLRRTVLKLHRWLSLGAAVFWLLQALTGVLIVFHWEITDAGISSLHRPTDLVAIERRIDALVPDGGKVASIWTAAGAPDRYNVYYEDADGTSASARIAGDGTVLHVPKPDEESLMGFLVGFHHDLLGAWGSWIVSISGLLLCTNLILGIAAAWPRRGTWGRALRPATRGPTAARLYSWHRALGLWVGIPALVIAATGTMLKFEDGMGELVGATPVSMPAVAPSGAPIGFAAAAQAGLAAIPGSTLTQVAWPKPDDATWRVRLRAPDELRRAYGGSYVLVDANNGAVRGIFPIGEASAANRFMSALFPIHTGEAGGLVGRLLSIAIGLWLITMIVAGVLLWLKRRKPRRAA</sequence>
<dbReference type="PANTHER" id="PTHR34219">
    <property type="entry name" value="IRON-REGULATED INNER MEMBRANE PROTEIN-RELATED"/>
    <property type="match status" value="1"/>
</dbReference>
<evidence type="ECO:0000256" key="1">
    <source>
        <dbReference type="SAM" id="Phobius"/>
    </source>
</evidence>
<dbReference type="OrthoDB" id="7626573at2"/>
<feature type="transmembrane region" description="Helical" evidence="1">
    <location>
        <begin position="190"/>
        <end position="208"/>
    </location>
</feature>
<protein>
    <submittedName>
        <fullName evidence="2">PepSY domain-containing protein</fullName>
    </submittedName>
</protein>
<feature type="transmembrane region" description="Helical" evidence="1">
    <location>
        <begin position="137"/>
        <end position="161"/>
    </location>
</feature>
<gene>
    <name evidence="2" type="ORF">FPZ54_17025</name>
</gene>
<feature type="transmembrane region" description="Helical" evidence="1">
    <location>
        <begin position="20"/>
        <end position="43"/>
    </location>
</feature>